<protein>
    <submittedName>
        <fullName evidence="3">4'-phosphopantetheinyl transferase</fullName>
    </submittedName>
</protein>
<dbReference type="Gene3D" id="3.90.470.20">
    <property type="entry name" value="4'-phosphopantetheinyl transferase domain"/>
    <property type="match status" value="1"/>
</dbReference>
<dbReference type="OrthoDB" id="1190494at2"/>
<proteinExistence type="predicted"/>
<dbReference type="GO" id="GO:0000287">
    <property type="term" value="F:magnesium ion binding"/>
    <property type="evidence" value="ECO:0007669"/>
    <property type="project" value="InterPro"/>
</dbReference>
<evidence type="ECO:0000313" key="4">
    <source>
        <dbReference type="Proteomes" id="UP000029525"/>
    </source>
</evidence>
<evidence type="ECO:0000256" key="1">
    <source>
        <dbReference type="ARBA" id="ARBA00022679"/>
    </source>
</evidence>
<evidence type="ECO:0000313" key="3">
    <source>
        <dbReference type="EMBL" id="KGF45164.1"/>
    </source>
</evidence>
<feature type="domain" description="4'-phosphopantetheinyl transferase" evidence="2">
    <location>
        <begin position="83"/>
        <end position="169"/>
    </location>
</feature>
<organism evidence="3 4">
    <name type="scientific">Prevotella bivia DNF00320</name>
    <dbReference type="NCBI Taxonomy" id="1401068"/>
    <lineage>
        <taxon>Bacteria</taxon>
        <taxon>Pseudomonadati</taxon>
        <taxon>Bacteroidota</taxon>
        <taxon>Bacteroidia</taxon>
        <taxon>Bacteroidales</taxon>
        <taxon>Prevotellaceae</taxon>
        <taxon>Prevotella</taxon>
    </lineage>
</organism>
<accession>A0A096CIL7</accession>
<dbReference type="GO" id="GO:0008897">
    <property type="term" value="F:holo-[acyl-carrier-protein] synthase activity"/>
    <property type="evidence" value="ECO:0007669"/>
    <property type="project" value="InterPro"/>
</dbReference>
<dbReference type="AlphaFoldDB" id="A0A096CIL7"/>
<reference evidence="3 4" key="1">
    <citation type="submission" date="2014-07" db="EMBL/GenBank/DDBJ databases">
        <authorList>
            <person name="McCorrison J."/>
            <person name="Sanka R."/>
            <person name="Torralba M."/>
            <person name="Gillis M."/>
            <person name="Haft D.H."/>
            <person name="Methe B."/>
            <person name="Sutton G."/>
            <person name="Nelson K.E."/>
        </authorList>
    </citation>
    <scope>NUCLEOTIDE SEQUENCE [LARGE SCALE GENOMIC DNA]</scope>
    <source>
        <strain evidence="3 4">DNF00320</strain>
    </source>
</reference>
<dbReference type="SUPFAM" id="SSF56214">
    <property type="entry name" value="4'-phosphopantetheinyl transferase"/>
    <property type="match status" value="2"/>
</dbReference>
<comment type="caution">
    <text evidence="3">The sequence shown here is derived from an EMBL/GenBank/DDBJ whole genome shotgun (WGS) entry which is preliminary data.</text>
</comment>
<sequence>MMHNNLEILHVPTTDIVIGILPIVGKGREAERFAVKSLLRKLLQADVEIAHNEDGKPLVEGYNISISHTQGWAAVILSKTYKVGIDIEYQSERIQKIAKRFLRADEPFTQTSDILYAWCAKESLYKLRSVLHLGYQEMKVDPQAATIYDLRSNNSLSVSLRSVEEYLLTYVWE</sequence>
<dbReference type="RefSeq" id="WP_036866388.1">
    <property type="nucleotide sequence ID" value="NZ_JRNQ01000018.1"/>
</dbReference>
<dbReference type="Pfam" id="PF01648">
    <property type="entry name" value="ACPS"/>
    <property type="match status" value="1"/>
</dbReference>
<keyword evidence="1 3" id="KW-0808">Transferase</keyword>
<gene>
    <name evidence="3" type="ORF">HMPREF0647_03400</name>
</gene>
<dbReference type="Proteomes" id="UP000029525">
    <property type="component" value="Unassembled WGS sequence"/>
</dbReference>
<dbReference type="InterPro" id="IPR037143">
    <property type="entry name" value="4-PPantetheinyl_Trfase_dom_sf"/>
</dbReference>
<name>A0A096CIL7_9BACT</name>
<evidence type="ECO:0000259" key="2">
    <source>
        <dbReference type="Pfam" id="PF01648"/>
    </source>
</evidence>
<dbReference type="InterPro" id="IPR008278">
    <property type="entry name" value="4-PPantetheinyl_Trfase_dom"/>
</dbReference>
<dbReference type="EMBL" id="JRNQ01000018">
    <property type="protein sequence ID" value="KGF45164.1"/>
    <property type="molecule type" value="Genomic_DNA"/>
</dbReference>